<dbReference type="STRING" id="1610491.AAV94_11145"/>
<accession>A0A0U1PXY5</accession>
<dbReference type="RefSeq" id="WP_046742318.1">
    <property type="nucleotide sequence ID" value="NZ_LBNQ01000033.1"/>
</dbReference>
<evidence type="ECO:0000313" key="1">
    <source>
        <dbReference type="EMBL" id="KKW67388.1"/>
    </source>
</evidence>
<dbReference type="OrthoDB" id="8795416at2"/>
<dbReference type="Proteomes" id="UP000050580">
    <property type="component" value="Unassembled WGS sequence"/>
</dbReference>
<protein>
    <submittedName>
        <fullName evidence="1">Uncharacterized protein</fullName>
    </submittedName>
</protein>
<dbReference type="AlphaFoldDB" id="A0A0U1PXY5"/>
<keyword evidence="2" id="KW-1185">Reference proteome</keyword>
<reference evidence="1 2" key="1">
    <citation type="submission" date="2015-05" db="EMBL/GenBank/DDBJ databases">
        <title>Draft genome sequence of Lampropedia sp. CT6, isolated from the microbial mat of a hot water spring, located at Manikaran, India.</title>
        <authorList>
            <person name="Tripathi C."/>
            <person name="Rani P."/>
            <person name="Mahato N.K."/>
            <person name="Lal R."/>
        </authorList>
    </citation>
    <scope>NUCLEOTIDE SEQUENCE [LARGE SCALE GENOMIC DNA]</scope>
    <source>
        <strain evidence="1 2">CT6</strain>
    </source>
</reference>
<proteinExistence type="predicted"/>
<organism evidence="1 2">
    <name type="scientific">Lampropedia cohaerens</name>
    <dbReference type="NCBI Taxonomy" id="1610491"/>
    <lineage>
        <taxon>Bacteria</taxon>
        <taxon>Pseudomonadati</taxon>
        <taxon>Pseudomonadota</taxon>
        <taxon>Betaproteobacteria</taxon>
        <taxon>Burkholderiales</taxon>
        <taxon>Comamonadaceae</taxon>
        <taxon>Lampropedia</taxon>
    </lineage>
</organism>
<name>A0A0U1PXY5_9BURK</name>
<comment type="caution">
    <text evidence="1">The sequence shown here is derived from an EMBL/GenBank/DDBJ whole genome shotgun (WGS) entry which is preliminary data.</text>
</comment>
<dbReference type="EMBL" id="LBNQ01000033">
    <property type="protein sequence ID" value="KKW67388.1"/>
    <property type="molecule type" value="Genomic_DNA"/>
</dbReference>
<gene>
    <name evidence="1" type="ORF">AAV94_11145</name>
</gene>
<sequence>MATLPDYVTVLLAGFGDRIDPSVQRTEMARGPAKQTLLNSQVRHELQATLFFRTRDDANAFEDWYLNDIKRIGYFGWVYPRTGQTVQARFVGGDIGTLVPHVGRFFMSQRDVTMEFYA</sequence>
<evidence type="ECO:0000313" key="2">
    <source>
        <dbReference type="Proteomes" id="UP000050580"/>
    </source>
</evidence>